<gene>
    <name evidence="2" type="ORF">HNQ08_001952</name>
</gene>
<name>A0A7W8JTG6_9DEIO</name>
<feature type="signal peptide" evidence="1">
    <location>
        <begin position="1"/>
        <end position="21"/>
    </location>
</feature>
<evidence type="ECO:0000313" key="3">
    <source>
        <dbReference type="Proteomes" id="UP000552709"/>
    </source>
</evidence>
<organism evidence="2 3">
    <name type="scientific">Deinococcus humi</name>
    <dbReference type="NCBI Taxonomy" id="662880"/>
    <lineage>
        <taxon>Bacteria</taxon>
        <taxon>Thermotogati</taxon>
        <taxon>Deinococcota</taxon>
        <taxon>Deinococci</taxon>
        <taxon>Deinococcales</taxon>
        <taxon>Deinococcaceae</taxon>
        <taxon>Deinococcus</taxon>
    </lineage>
</organism>
<reference evidence="2 3" key="1">
    <citation type="submission" date="2020-08" db="EMBL/GenBank/DDBJ databases">
        <title>Genomic Encyclopedia of Type Strains, Phase IV (KMG-IV): sequencing the most valuable type-strain genomes for metagenomic binning, comparative biology and taxonomic classification.</title>
        <authorList>
            <person name="Goeker M."/>
        </authorList>
    </citation>
    <scope>NUCLEOTIDE SEQUENCE [LARGE SCALE GENOMIC DNA]</scope>
    <source>
        <strain evidence="2 3">DSM 27939</strain>
    </source>
</reference>
<accession>A0A7W8JTG6</accession>
<proteinExistence type="predicted"/>
<comment type="caution">
    <text evidence="2">The sequence shown here is derived from an EMBL/GenBank/DDBJ whole genome shotgun (WGS) entry which is preliminary data.</text>
</comment>
<dbReference type="EMBL" id="JACHFL010000004">
    <property type="protein sequence ID" value="MBB5362854.1"/>
    <property type="molecule type" value="Genomic_DNA"/>
</dbReference>
<dbReference type="Proteomes" id="UP000552709">
    <property type="component" value="Unassembled WGS sequence"/>
</dbReference>
<keyword evidence="3" id="KW-1185">Reference proteome</keyword>
<protein>
    <submittedName>
        <fullName evidence="2">Uncharacterized protein</fullName>
    </submittedName>
</protein>
<evidence type="ECO:0000256" key="1">
    <source>
        <dbReference type="SAM" id="SignalP"/>
    </source>
</evidence>
<feature type="chain" id="PRO_5031289927" evidence="1">
    <location>
        <begin position="22"/>
        <end position="253"/>
    </location>
</feature>
<keyword evidence="1" id="KW-0732">Signal</keyword>
<dbReference type="RefSeq" id="WP_184130660.1">
    <property type="nucleotide sequence ID" value="NZ_JACHFL010000004.1"/>
</dbReference>
<sequence length="253" mass="27916">MRTFRRIAALSLVLTLSGALATSPALPHLAFDARLLGLGSSIKAVEAQKRENTGFTRFFPPHHLEALFGTANPPVGGLDVYPVADLLARDPRGQDGVRDQIEMLRALLKTRRGPLTPLDQMPFLPRLYEGQVLHAAVQYLDFPGVRGVRFLAGFISPGEVAPLGRRNVFYTFQGLSNDGKYYLSFQYSVALRELPVDAYAGANRRVMDALLAGKDAGAEWKASLMRTAQLLNALQNNPRLTRLDAFLRTVRLN</sequence>
<dbReference type="AlphaFoldDB" id="A0A7W8JTG6"/>
<evidence type="ECO:0000313" key="2">
    <source>
        <dbReference type="EMBL" id="MBB5362854.1"/>
    </source>
</evidence>